<dbReference type="AlphaFoldDB" id="A0A0R1GUT7"/>
<keyword evidence="1" id="KW-1133">Transmembrane helix</keyword>
<feature type="transmembrane region" description="Helical" evidence="1">
    <location>
        <begin position="116"/>
        <end position="142"/>
    </location>
</feature>
<comment type="caution">
    <text evidence="2">The sequence shown here is derived from an EMBL/GenBank/DDBJ whole genome shotgun (WGS) entry which is preliminary data.</text>
</comment>
<reference evidence="2 3" key="1">
    <citation type="journal article" date="2015" name="Genome Announc.">
        <title>Expanding the biotechnology potential of lactobacilli through comparative genomics of 213 strains and associated genera.</title>
        <authorList>
            <person name="Sun Z."/>
            <person name="Harris H.M."/>
            <person name="McCann A."/>
            <person name="Guo C."/>
            <person name="Argimon S."/>
            <person name="Zhang W."/>
            <person name="Yang X."/>
            <person name="Jeffery I.B."/>
            <person name="Cooney J.C."/>
            <person name="Kagawa T.F."/>
            <person name="Liu W."/>
            <person name="Song Y."/>
            <person name="Salvetti E."/>
            <person name="Wrobel A."/>
            <person name="Rasinkangas P."/>
            <person name="Parkhill J."/>
            <person name="Rea M.C."/>
            <person name="O'Sullivan O."/>
            <person name="Ritari J."/>
            <person name="Douillard F.P."/>
            <person name="Paul Ross R."/>
            <person name="Yang R."/>
            <person name="Briner A.E."/>
            <person name="Felis G.E."/>
            <person name="de Vos W.M."/>
            <person name="Barrangou R."/>
            <person name="Klaenhammer T.R."/>
            <person name="Caufield P.W."/>
            <person name="Cui Y."/>
            <person name="Zhang H."/>
            <person name="O'Toole P.W."/>
        </authorList>
    </citation>
    <scope>NUCLEOTIDE SEQUENCE [LARGE SCALE GENOMIC DNA]</scope>
    <source>
        <strain evidence="2 3">DSM 20534</strain>
    </source>
</reference>
<evidence type="ECO:0000313" key="3">
    <source>
        <dbReference type="Proteomes" id="UP000050909"/>
    </source>
</evidence>
<sequence length="147" mass="16692">MIKIKKKKRENILNNKTVLKGILALLSLTLALLALVQLIKHDYWQFSSDLISAIVIGTVAYLSTTDKDSTPTSPTHNYGDNEKMVEHLTLTLFNRLQLVVFAVSFILYFLTAKNFVWGIIGIFDFSSWAILMLLEIIIGIVYSVRKQ</sequence>
<evidence type="ECO:0000256" key="1">
    <source>
        <dbReference type="SAM" id="Phobius"/>
    </source>
</evidence>
<feature type="transmembrane region" description="Helical" evidence="1">
    <location>
        <begin position="45"/>
        <end position="63"/>
    </location>
</feature>
<proteinExistence type="predicted"/>
<accession>A0A0R1GUT7</accession>
<gene>
    <name evidence="2" type="ORF">FC62_GL001091</name>
</gene>
<keyword evidence="1" id="KW-0812">Transmembrane</keyword>
<feature type="transmembrane region" description="Helical" evidence="1">
    <location>
        <begin position="92"/>
        <end position="110"/>
    </location>
</feature>
<dbReference type="Proteomes" id="UP000050909">
    <property type="component" value="Unassembled WGS sequence"/>
</dbReference>
<keyword evidence="3" id="KW-1185">Reference proteome</keyword>
<dbReference type="EMBL" id="AZCV01000003">
    <property type="protein sequence ID" value="KRK37759.1"/>
    <property type="molecule type" value="Genomic_DNA"/>
</dbReference>
<dbReference type="PATRIC" id="fig|1423722.3.peg.1113"/>
<name>A0A0R1GUT7_9LACO</name>
<evidence type="ECO:0000313" key="2">
    <source>
        <dbReference type="EMBL" id="KRK37759.1"/>
    </source>
</evidence>
<feature type="transmembrane region" description="Helical" evidence="1">
    <location>
        <begin position="21"/>
        <end position="39"/>
    </location>
</feature>
<organism evidence="2 3">
    <name type="scientific">Amylolactobacillus amylotrophicus DSM 20534</name>
    <dbReference type="NCBI Taxonomy" id="1423722"/>
    <lineage>
        <taxon>Bacteria</taxon>
        <taxon>Bacillati</taxon>
        <taxon>Bacillota</taxon>
        <taxon>Bacilli</taxon>
        <taxon>Lactobacillales</taxon>
        <taxon>Lactobacillaceae</taxon>
        <taxon>Amylolactobacillus</taxon>
    </lineage>
</organism>
<keyword evidence="1" id="KW-0472">Membrane</keyword>
<protein>
    <submittedName>
        <fullName evidence="2">Uncharacterized protein</fullName>
    </submittedName>
</protein>